<evidence type="ECO:0000256" key="2">
    <source>
        <dbReference type="SAM" id="MobiDB-lite"/>
    </source>
</evidence>
<sequence length="320" mass="36810">MIGCQRQTSKYINPHYSHLACSFHLDPRTWENHLETTSTGTIHLLLNIGRQFGNLATCYYKLSTLLLNSHIVTCLTRTVHYSRAADKPRWVQVTKSQTAPDTNGFKGSLSDKEKALTRAMSKTYSSIHQIERLKEYNPWTKKAMDMMDSIRITGGPITGERLNQLHEIANTCAGETNRVVLEELNERLSKMRDKIKNDQQNYNQSEVKKAIEVAKTRSIQKYGKKINWGQLKESVYLVTKNLKAPLDDSFTRELHENFKELPTIQRSKKPADKTRHKEPYKNSKDEISELRKELAIMTVLFKGITEKMSADEETMDQGNS</sequence>
<keyword evidence="1" id="KW-0175">Coiled coil</keyword>
<proteinExistence type="predicted"/>
<keyword evidence="4" id="KW-1185">Reference proteome</keyword>
<accession>A0A7I8WDY3</accession>
<gene>
    <name evidence="3" type="ORF">DGYR_LOCUS13642</name>
</gene>
<feature type="compositionally biased region" description="Basic and acidic residues" evidence="2">
    <location>
        <begin position="269"/>
        <end position="283"/>
    </location>
</feature>
<evidence type="ECO:0000256" key="1">
    <source>
        <dbReference type="SAM" id="Coils"/>
    </source>
</evidence>
<protein>
    <submittedName>
        <fullName evidence="3">DgyrCDS14534</fullName>
    </submittedName>
</protein>
<reference evidence="3 4" key="1">
    <citation type="submission" date="2020-08" db="EMBL/GenBank/DDBJ databases">
        <authorList>
            <person name="Hejnol A."/>
        </authorList>
    </citation>
    <scope>NUCLEOTIDE SEQUENCE [LARGE SCALE GENOMIC DNA]</scope>
</reference>
<evidence type="ECO:0000313" key="3">
    <source>
        <dbReference type="EMBL" id="CAD5126397.1"/>
    </source>
</evidence>
<dbReference type="AlphaFoldDB" id="A0A7I8WDY3"/>
<evidence type="ECO:0000313" key="4">
    <source>
        <dbReference type="Proteomes" id="UP000549394"/>
    </source>
</evidence>
<dbReference type="Proteomes" id="UP000549394">
    <property type="component" value="Unassembled WGS sequence"/>
</dbReference>
<dbReference type="EMBL" id="CAJFCJ010000046">
    <property type="protein sequence ID" value="CAD5126397.1"/>
    <property type="molecule type" value="Genomic_DNA"/>
</dbReference>
<name>A0A7I8WDY3_9ANNE</name>
<organism evidence="3 4">
    <name type="scientific">Dimorphilus gyrociliatus</name>
    <dbReference type="NCBI Taxonomy" id="2664684"/>
    <lineage>
        <taxon>Eukaryota</taxon>
        <taxon>Metazoa</taxon>
        <taxon>Spiralia</taxon>
        <taxon>Lophotrochozoa</taxon>
        <taxon>Annelida</taxon>
        <taxon>Polychaeta</taxon>
        <taxon>Polychaeta incertae sedis</taxon>
        <taxon>Dinophilidae</taxon>
        <taxon>Dimorphilus</taxon>
    </lineage>
</organism>
<comment type="caution">
    <text evidence="3">The sequence shown here is derived from an EMBL/GenBank/DDBJ whole genome shotgun (WGS) entry which is preliminary data.</text>
</comment>
<feature type="region of interest" description="Disordered" evidence="2">
    <location>
        <begin position="261"/>
        <end position="283"/>
    </location>
</feature>
<feature type="coiled-coil region" evidence="1">
    <location>
        <begin position="181"/>
        <end position="208"/>
    </location>
</feature>